<dbReference type="SUPFAM" id="SSF53335">
    <property type="entry name" value="S-adenosyl-L-methionine-dependent methyltransferases"/>
    <property type="match status" value="1"/>
</dbReference>
<evidence type="ECO:0000313" key="1">
    <source>
        <dbReference type="EMBL" id="VAW45913.1"/>
    </source>
</evidence>
<accession>A0A3B0W0I1</accession>
<proteinExistence type="predicted"/>
<dbReference type="AlphaFoldDB" id="A0A3B0W0I1"/>
<gene>
    <name evidence="1" type="ORF">MNBD_GAMMA03-245</name>
</gene>
<dbReference type="CDD" id="cd02440">
    <property type="entry name" value="AdoMet_MTases"/>
    <property type="match status" value="1"/>
</dbReference>
<organism evidence="1">
    <name type="scientific">hydrothermal vent metagenome</name>
    <dbReference type="NCBI Taxonomy" id="652676"/>
    <lineage>
        <taxon>unclassified sequences</taxon>
        <taxon>metagenomes</taxon>
        <taxon>ecological metagenomes</taxon>
    </lineage>
</organism>
<sequence length="222" mass="25671">MNDYKLKPVKYFSNARHDLIRFIPKRNNQSILEVGAGTCETLVTLKKKQYANFVVGVDLVAIANSNQSNPIVDDFIVGNIESIELNYVEFFDVILLGDVLEHLVDPWVTVKKLSNYLKKGGIIISSIPNFLYYKNLKTVIFDADFKYQDDGILDRTHLRFFCKKNIIEIFESNQFDITLLSSNFDLEKGKKYQLCRVFAFMHKYFVTQYHCVATLKGPLNND</sequence>
<dbReference type="PANTHER" id="PTHR43861">
    <property type="entry name" value="TRANS-ACONITATE 2-METHYLTRANSFERASE-RELATED"/>
    <property type="match status" value="1"/>
</dbReference>
<protein>
    <submittedName>
        <fullName evidence="1">Uncharacterized protein</fullName>
    </submittedName>
</protein>
<reference evidence="1" key="1">
    <citation type="submission" date="2018-06" db="EMBL/GenBank/DDBJ databases">
        <authorList>
            <person name="Zhirakovskaya E."/>
        </authorList>
    </citation>
    <scope>NUCLEOTIDE SEQUENCE</scope>
</reference>
<dbReference type="InterPro" id="IPR029063">
    <property type="entry name" value="SAM-dependent_MTases_sf"/>
</dbReference>
<dbReference type="EMBL" id="UOFC01000082">
    <property type="protein sequence ID" value="VAW45913.1"/>
    <property type="molecule type" value="Genomic_DNA"/>
</dbReference>
<dbReference type="Gene3D" id="3.40.50.150">
    <property type="entry name" value="Vaccinia Virus protein VP39"/>
    <property type="match status" value="1"/>
</dbReference>
<dbReference type="Pfam" id="PF13489">
    <property type="entry name" value="Methyltransf_23"/>
    <property type="match status" value="1"/>
</dbReference>
<name>A0A3B0W0I1_9ZZZZ</name>